<feature type="transmembrane region" description="Helical" evidence="2">
    <location>
        <begin position="35"/>
        <end position="56"/>
    </location>
</feature>
<sequence>MTSFFTAKQAGALSPQDVIATYRRTFENRVAEGTILPMVLPYHLYGYILLGIYLCVRHTNRPILYKARWIVLAVITWFQLKTLWHTSSTNMAISFVAGLMSTYGIATSLTWLVFMRPQFDAKRIERKKNQKYKPATHDNEGKTTAYTESTESDLRPRVRINGEGNKKLAGSKAPNGKDVGPTHGQSNADGMTEFEYYWQSYPDNIWERLDWISDLVINFRGPGWNWTISTLPKPPPSVYAKLGEPADEASKNDTSSTGIKRFTTRLEILRAQVPRFIIGYFLLDVVKTTMMNDSYFWLGPNNYAMSAHVAAMSPLIRCVYRELLSIAGVLISLDMAFLLAPLTGCLLLGPSPFMSLRGEPCWALGRCLAPNFPSYIFCTNKLSHRKRLSKPQIPNYKTHRFVIRFRYIWGSACRW</sequence>
<dbReference type="EMBL" id="JAPEIS010000001">
    <property type="protein sequence ID" value="KAJ8069830.1"/>
    <property type="molecule type" value="Genomic_DNA"/>
</dbReference>
<feature type="transmembrane region" description="Helical" evidence="2">
    <location>
        <begin position="323"/>
        <end position="349"/>
    </location>
</feature>
<gene>
    <name evidence="3" type="ORF">OCU04_000244</name>
</gene>
<name>A0A9X0AVV8_9HELO</name>
<keyword evidence="2" id="KW-0812">Transmembrane</keyword>
<evidence type="ECO:0000313" key="4">
    <source>
        <dbReference type="Proteomes" id="UP001152300"/>
    </source>
</evidence>
<evidence type="ECO:0000256" key="2">
    <source>
        <dbReference type="SAM" id="Phobius"/>
    </source>
</evidence>
<dbReference type="AlphaFoldDB" id="A0A9X0AVV8"/>
<feature type="region of interest" description="Disordered" evidence="1">
    <location>
        <begin position="126"/>
        <end position="186"/>
    </location>
</feature>
<evidence type="ECO:0000256" key="1">
    <source>
        <dbReference type="SAM" id="MobiDB-lite"/>
    </source>
</evidence>
<dbReference type="OrthoDB" id="2796277at2759"/>
<organism evidence="3 4">
    <name type="scientific">Sclerotinia nivalis</name>
    <dbReference type="NCBI Taxonomy" id="352851"/>
    <lineage>
        <taxon>Eukaryota</taxon>
        <taxon>Fungi</taxon>
        <taxon>Dikarya</taxon>
        <taxon>Ascomycota</taxon>
        <taxon>Pezizomycotina</taxon>
        <taxon>Leotiomycetes</taxon>
        <taxon>Helotiales</taxon>
        <taxon>Sclerotiniaceae</taxon>
        <taxon>Sclerotinia</taxon>
    </lineage>
</organism>
<reference evidence="3" key="1">
    <citation type="submission" date="2022-11" db="EMBL/GenBank/DDBJ databases">
        <title>Genome Resource of Sclerotinia nivalis Strain SnTB1, a Plant Pathogen Isolated from American Ginseng.</title>
        <authorList>
            <person name="Fan S."/>
        </authorList>
    </citation>
    <scope>NUCLEOTIDE SEQUENCE</scope>
    <source>
        <strain evidence="3">SnTB1</strain>
    </source>
</reference>
<feature type="transmembrane region" description="Helical" evidence="2">
    <location>
        <begin position="92"/>
        <end position="114"/>
    </location>
</feature>
<evidence type="ECO:0000313" key="3">
    <source>
        <dbReference type="EMBL" id="KAJ8069830.1"/>
    </source>
</evidence>
<keyword evidence="2" id="KW-1133">Transmembrane helix</keyword>
<evidence type="ECO:0008006" key="5">
    <source>
        <dbReference type="Google" id="ProtNLM"/>
    </source>
</evidence>
<proteinExistence type="predicted"/>
<keyword evidence="4" id="KW-1185">Reference proteome</keyword>
<protein>
    <recommendedName>
        <fullName evidence="5">Wax synthase domain-containing protein</fullName>
    </recommendedName>
</protein>
<comment type="caution">
    <text evidence="3">The sequence shown here is derived from an EMBL/GenBank/DDBJ whole genome shotgun (WGS) entry which is preliminary data.</text>
</comment>
<keyword evidence="2" id="KW-0472">Membrane</keyword>
<dbReference type="Proteomes" id="UP001152300">
    <property type="component" value="Unassembled WGS sequence"/>
</dbReference>
<feature type="transmembrane region" description="Helical" evidence="2">
    <location>
        <begin position="63"/>
        <end position="80"/>
    </location>
</feature>
<accession>A0A9X0AVV8</accession>